<dbReference type="Proteomes" id="UP000319342">
    <property type="component" value="Chromosome"/>
</dbReference>
<sequence precursor="true">MNMNHITTGKLVTALVAFVATSCGAFLLTDPKTPAPAEAAAAVAPQPESTVDDPHLTASYSTLHLSATVFDEFGQPYDGALAMRVEYKDANHSLMAKPIEWVTLGQLDAEFSLPNLADGKGIRIEAYQGTEAVSREVALFDSPTEGRGFERTARTEVVGGRMTLDLGTCHLAKPHHIATLTIGTTGETGPVDLLVRGDACDARELRFRTIEFALTAPTTITLYSWNPTDTWTFATRVDGIVSAPILLPRRSIAQIPFPQFATVEVTYSVATYPDVQHFVAFPLADYTPLVPQEAAGYPRHLESLARIDAVPYGSTGGSSTGTLLVPYLQPSTAYVIELWNLDALRAGAALTTVNATTGTAGSTVSVTIN</sequence>
<evidence type="ECO:0000313" key="2">
    <source>
        <dbReference type="EMBL" id="QDU83980.1"/>
    </source>
</evidence>
<dbReference type="AlphaFoldDB" id="A0A518CXN1"/>
<organism evidence="2 3">
    <name type="scientific">Rohdeia mirabilis</name>
    <dbReference type="NCBI Taxonomy" id="2528008"/>
    <lineage>
        <taxon>Bacteria</taxon>
        <taxon>Pseudomonadati</taxon>
        <taxon>Planctomycetota</taxon>
        <taxon>Planctomycetia</taxon>
        <taxon>Planctomycetia incertae sedis</taxon>
        <taxon>Rohdeia</taxon>
    </lineage>
</organism>
<name>A0A518CXN1_9BACT</name>
<accession>A0A518CXN1</accession>
<proteinExistence type="predicted"/>
<evidence type="ECO:0000313" key="3">
    <source>
        <dbReference type="Proteomes" id="UP000319342"/>
    </source>
</evidence>
<reference evidence="2 3" key="1">
    <citation type="submission" date="2019-02" db="EMBL/GenBank/DDBJ databases">
        <title>Deep-cultivation of Planctomycetes and their phenomic and genomic characterization uncovers novel biology.</title>
        <authorList>
            <person name="Wiegand S."/>
            <person name="Jogler M."/>
            <person name="Boedeker C."/>
            <person name="Pinto D."/>
            <person name="Vollmers J."/>
            <person name="Rivas-Marin E."/>
            <person name="Kohn T."/>
            <person name="Peeters S.H."/>
            <person name="Heuer A."/>
            <person name="Rast P."/>
            <person name="Oberbeckmann S."/>
            <person name="Bunk B."/>
            <person name="Jeske O."/>
            <person name="Meyerdierks A."/>
            <person name="Storesund J.E."/>
            <person name="Kallscheuer N."/>
            <person name="Luecker S."/>
            <person name="Lage O.M."/>
            <person name="Pohl T."/>
            <person name="Merkel B.J."/>
            <person name="Hornburger P."/>
            <person name="Mueller R.-W."/>
            <person name="Bruemmer F."/>
            <person name="Labrenz M."/>
            <person name="Spormann A.M."/>
            <person name="Op den Camp H."/>
            <person name="Overmann J."/>
            <person name="Amann R."/>
            <person name="Jetten M.S.M."/>
            <person name="Mascher T."/>
            <person name="Medema M.H."/>
            <person name="Devos D.P."/>
            <person name="Kaster A.-K."/>
            <person name="Ovreas L."/>
            <person name="Rohde M."/>
            <person name="Galperin M.Y."/>
            <person name="Jogler C."/>
        </authorList>
    </citation>
    <scope>NUCLEOTIDE SEQUENCE [LARGE SCALE GENOMIC DNA]</scope>
    <source>
        <strain evidence="2 3">Pla163</strain>
    </source>
</reference>
<gene>
    <name evidence="2" type="ORF">Pla163_10810</name>
</gene>
<protein>
    <recommendedName>
        <fullName evidence="4">Lipoprotein</fullName>
    </recommendedName>
</protein>
<feature type="chain" id="PRO_5021737682" description="Lipoprotein" evidence="1">
    <location>
        <begin position="26"/>
        <end position="369"/>
    </location>
</feature>
<feature type="signal peptide" evidence="1">
    <location>
        <begin position="1"/>
        <end position="25"/>
    </location>
</feature>
<evidence type="ECO:0008006" key="4">
    <source>
        <dbReference type="Google" id="ProtNLM"/>
    </source>
</evidence>
<keyword evidence="1" id="KW-0732">Signal</keyword>
<keyword evidence="3" id="KW-1185">Reference proteome</keyword>
<dbReference type="EMBL" id="CP036290">
    <property type="protein sequence ID" value="QDU83980.1"/>
    <property type="molecule type" value="Genomic_DNA"/>
</dbReference>
<evidence type="ECO:0000256" key="1">
    <source>
        <dbReference type="SAM" id="SignalP"/>
    </source>
</evidence>